<reference evidence="9 10" key="1">
    <citation type="journal article" date="2020" name="Mol. Plant">
        <title>The Chromosome-Based Rubber Tree Genome Provides New Insights into Spurge Genome Evolution and Rubber Biosynthesis.</title>
        <authorList>
            <person name="Liu J."/>
            <person name="Shi C."/>
            <person name="Shi C.C."/>
            <person name="Li W."/>
            <person name="Zhang Q.J."/>
            <person name="Zhang Y."/>
            <person name="Li K."/>
            <person name="Lu H.F."/>
            <person name="Shi C."/>
            <person name="Zhu S.T."/>
            <person name="Xiao Z.Y."/>
            <person name="Nan H."/>
            <person name="Yue Y."/>
            <person name="Zhu X.G."/>
            <person name="Wu Y."/>
            <person name="Hong X.N."/>
            <person name="Fan G.Y."/>
            <person name="Tong Y."/>
            <person name="Zhang D."/>
            <person name="Mao C.L."/>
            <person name="Liu Y.L."/>
            <person name="Hao S.J."/>
            <person name="Liu W.Q."/>
            <person name="Lv M.Q."/>
            <person name="Zhang H.B."/>
            <person name="Liu Y."/>
            <person name="Hu-Tang G.R."/>
            <person name="Wang J.P."/>
            <person name="Wang J.H."/>
            <person name="Sun Y.H."/>
            <person name="Ni S.B."/>
            <person name="Chen W.B."/>
            <person name="Zhang X.C."/>
            <person name="Jiao Y.N."/>
            <person name="Eichler E.E."/>
            <person name="Li G.H."/>
            <person name="Liu X."/>
            <person name="Gao L.Z."/>
        </authorList>
    </citation>
    <scope>NUCLEOTIDE SEQUENCE [LARGE SCALE GENOMIC DNA]</scope>
    <source>
        <strain evidence="10">cv. GT1</strain>
        <tissue evidence="9">Leaf</tissue>
    </source>
</reference>
<sequence length="777" mass="87483">MGTCTSKPTKPNPYAPQNQPVNDQSNPTQTPKSPLTPLPNPKQSPYFPFYTPSPAYLFKKSPSTESVAANSTPTPLRIFKKPFPPPSPAKHIRAVLRRRELGKKKKKAAIPEEGEEMTTAIAVEDVRREVKILKALTGHRNLVQFHDAFEDFDNVYIVMELCEGGELLDRILSRGGKYSEDDAKAVLAQILNVVAFCHLQGVVHRDLKPENFLYTSKDEHSQLKVIDFGLSDFVRPDERLNDIVGSAYYVAPEVLHRSYTTEADVWSIVLKADPSFDEAPWPSLSPEAKDFVKRLLNKDPRKRMTAAQALSHPWIRNHNDVKVPLDILIFRLMKAYMRSSSLRKAALRALSKTLTVDEHYLKEQFALLEPNYNGSITLENLRMALMKNATDAMKDSHIPDILSSLNALQYRRMDFEEFCAAALSVYQLEALDHWEQRAVVHMSFSTRMETGLLSLRSLLLTWKLTIIKGIRTWAWPSVPVHAVLNDWIRHTDGKLSFHGFVKLLHGMSSRTMAKDLPILVSSNDAIFSDVDAVLCCLPHGTTQEIIKALPKGLKIVDLSADFRLRDTSEYEEWYGQPHRAPDLQEEAIYGLTEIFREEIKNARLVANPGCYPTSIQLPLVPLIKSKLIEYKNIIIDSKSGASGAVPEIEQGLSHAAHSKVTVSFTPHLMPMSRGMQSTIYVEMAPGVTHLYQQLKVSYEDEEFVKLLEKGVVPRTHDVRGSNYCYMNVFPDRISGRAIIISVIDNLVKGASGQALQNLNIMMGFPENTGLGYLPLFP</sequence>
<dbReference type="SUPFAM" id="SSF47473">
    <property type="entry name" value="EF-hand"/>
    <property type="match status" value="1"/>
</dbReference>
<dbReference type="FunFam" id="3.30.200.20:FF:001207">
    <property type="entry name" value="CDPK-related kinase 1"/>
    <property type="match status" value="1"/>
</dbReference>
<accession>A0A6A6MWM9</accession>
<dbReference type="CDD" id="cd23934">
    <property type="entry name" value="AGPR_1_C"/>
    <property type="match status" value="1"/>
</dbReference>
<feature type="active site" evidence="5">
    <location>
        <position position="610"/>
    </location>
</feature>
<dbReference type="SUPFAM" id="SSF51735">
    <property type="entry name" value="NAD(P)-binding Rossmann-fold domains"/>
    <property type="match status" value="1"/>
</dbReference>
<dbReference type="GO" id="GO:0004672">
    <property type="term" value="F:protein kinase activity"/>
    <property type="evidence" value="ECO:0007669"/>
    <property type="project" value="InterPro"/>
</dbReference>
<keyword evidence="10" id="KW-1185">Reference proteome</keyword>
<dbReference type="InterPro" id="IPR050085">
    <property type="entry name" value="AGPR"/>
</dbReference>
<dbReference type="InterPro" id="IPR002048">
    <property type="entry name" value="EF_hand_dom"/>
</dbReference>
<evidence type="ECO:0000256" key="4">
    <source>
        <dbReference type="ARBA" id="ARBA00023002"/>
    </source>
</evidence>
<dbReference type="InterPro" id="IPR008271">
    <property type="entry name" value="Ser/Thr_kinase_AS"/>
</dbReference>
<dbReference type="Gene3D" id="1.10.510.10">
    <property type="entry name" value="Transferase(Phosphotransferase) domain 1"/>
    <property type="match status" value="2"/>
</dbReference>
<evidence type="ECO:0000313" key="10">
    <source>
        <dbReference type="Proteomes" id="UP000467840"/>
    </source>
</evidence>
<dbReference type="PROSITE" id="PS50222">
    <property type="entry name" value="EF_HAND_2"/>
    <property type="match status" value="1"/>
</dbReference>
<dbReference type="Pfam" id="PF01118">
    <property type="entry name" value="Semialdhyde_dh"/>
    <property type="match status" value="1"/>
</dbReference>
<dbReference type="InterPro" id="IPR000719">
    <property type="entry name" value="Prot_kinase_dom"/>
</dbReference>
<keyword evidence="3" id="KW-0521">NADP</keyword>
<dbReference type="PROSITE" id="PS00108">
    <property type="entry name" value="PROTEIN_KINASE_ST"/>
    <property type="match status" value="1"/>
</dbReference>
<evidence type="ECO:0000259" key="8">
    <source>
        <dbReference type="PROSITE" id="PS50222"/>
    </source>
</evidence>
<evidence type="ECO:0000256" key="6">
    <source>
        <dbReference type="SAM" id="MobiDB-lite"/>
    </source>
</evidence>
<dbReference type="Gene3D" id="3.30.360.10">
    <property type="entry name" value="Dihydrodipicolinate Reductase, domain 2"/>
    <property type="match status" value="2"/>
</dbReference>
<feature type="domain" description="Protein kinase" evidence="7">
    <location>
        <begin position="61"/>
        <end position="315"/>
    </location>
</feature>
<dbReference type="GO" id="GO:0003942">
    <property type="term" value="F:N-acetyl-gamma-glutamyl-phosphate reductase activity"/>
    <property type="evidence" value="ECO:0007669"/>
    <property type="project" value="InterPro"/>
</dbReference>
<dbReference type="SMART" id="SM00220">
    <property type="entry name" value="S_TKc"/>
    <property type="match status" value="1"/>
</dbReference>
<dbReference type="CDD" id="cd17895">
    <property type="entry name" value="AGPR_1_N"/>
    <property type="match status" value="1"/>
</dbReference>
<evidence type="ECO:0008006" key="11">
    <source>
        <dbReference type="Google" id="ProtNLM"/>
    </source>
</evidence>
<dbReference type="InterPro" id="IPR058924">
    <property type="entry name" value="AGPR_dimerisation_dom"/>
</dbReference>
<dbReference type="InterPro" id="IPR011009">
    <property type="entry name" value="Kinase-like_dom_sf"/>
</dbReference>
<dbReference type="GO" id="GO:0005524">
    <property type="term" value="F:ATP binding"/>
    <property type="evidence" value="ECO:0007669"/>
    <property type="project" value="InterPro"/>
</dbReference>
<dbReference type="SMART" id="SM00859">
    <property type="entry name" value="Semialdhyde_dh"/>
    <property type="match status" value="1"/>
</dbReference>
<dbReference type="Gene3D" id="1.10.238.10">
    <property type="entry name" value="EF-hand"/>
    <property type="match status" value="2"/>
</dbReference>
<dbReference type="InterPro" id="IPR036291">
    <property type="entry name" value="NAD(P)-bd_dom_sf"/>
</dbReference>
<keyword evidence="4" id="KW-0560">Oxidoreductase</keyword>
<dbReference type="SUPFAM" id="SSF55347">
    <property type="entry name" value="Glyceraldehyde-3-phosphate dehydrogenase-like, C-terminal domain"/>
    <property type="match status" value="1"/>
</dbReference>
<dbReference type="GO" id="GO:0051287">
    <property type="term" value="F:NAD binding"/>
    <property type="evidence" value="ECO:0007669"/>
    <property type="project" value="InterPro"/>
</dbReference>
<dbReference type="Gene3D" id="3.30.200.20">
    <property type="entry name" value="Phosphorylase Kinase, domain 1"/>
    <property type="match status" value="1"/>
</dbReference>
<dbReference type="AlphaFoldDB" id="A0A6A6MWM9"/>
<dbReference type="Pfam" id="PF22698">
    <property type="entry name" value="Semialdhyde_dhC_1"/>
    <property type="match status" value="2"/>
</dbReference>
<evidence type="ECO:0000256" key="1">
    <source>
        <dbReference type="ARBA" id="ARBA00022571"/>
    </source>
</evidence>
<dbReference type="Gene3D" id="3.40.50.720">
    <property type="entry name" value="NAD(P)-binding Rossmann-like Domain"/>
    <property type="match status" value="2"/>
</dbReference>
<dbReference type="InterPro" id="IPR011992">
    <property type="entry name" value="EF-hand-dom_pair"/>
</dbReference>
<dbReference type="InterPro" id="IPR023013">
    <property type="entry name" value="AGPR_AS"/>
</dbReference>
<proteinExistence type="predicted"/>
<keyword evidence="1" id="KW-0055">Arginine biosynthesis</keyword>
<gene>
    <name evidence="9" type="ORF">GH714_041954</name>
</gene>
<dbReference type="InterPro" id="IPR000534">
    <property type="entry name" value="Semialdehyde_DH_NAD-bd"/>
</dbReference>
<feature type="region of interest" description="Disordered" evidence="6">
    <location>
        <begin position="1"/>
        <end position="47"/>
    </location>
</feature>
<organism evidence="9 10">
    <name type="scientific">Hevea brasiliensis</name>
    <name type="common">Para rubber tree</name>
    <name type="synonym">Siphonia brasiliensis</name>
    <dbReference type="NCBI Taxonomy" id="3981"/>
    <lineage>
        <taxon>Eukaryota</taxon>
        <taxon>Viridiplantae</taxon>
        <taxon>Streptophyta</taxon>
        <taxon>Embryophyta</taxon>
        <taxon>Tracheophyta</taxon>
        <taxon>Spermatophyta</taxon>
        <taxon>Magnoliopsida</taxon>
        <taxon>eudicotyledons</taxon>
        <taxon>Gunneridae</taxon>
        <taxon>Pentapetalae</taxon>
        <taxon>rosids</taxon>
        <taxon>fabids</taxon>
        <taxon>Malpighiales</taxon>
        <taxon>Euphorbiaceae</taxon>
        <taxon>Crotonoideae</taxon>
        <taxon>Micrandreae</taxon>
        <taxon>Hevea</taxon>
    </lineage>
</organism>
<dbReference type="PANTHER" id="PTHR32338">
    <property type="entry name" value="N-ACETYL-GAMMA-GLUTAMYL-PHOSPHATE REDUCTASE, CHLOROPLASTIC-RELATED-RELATED"/>
    <property type="match status" value="1"/>
</dbReference>
<keyword evidence="2" id="KW-0028">Amino-acid biosynthesis</keyword>
<evidence type="ECO:0000313" key="9">
    <source>
        <dbReference type="EMBL" id="KAF2316613.1"/>
    </source>
</evidence>
<evidence type="ECO:0000259" key="7">
    <source>
        <dbReference type="PROSITE" id="PS50011"/>
    </source>
</evidence>
<evidence type="ECO:0000256" key="2">
    <source>
        <dbReference type="ARBA" id="ARBA00022605"/>
    </source>
</evidence>
<feature type="compositionally biased region" description="Polar residues" evidence="6">
    <location>
        <begin position="65"/>
        <end position="74"/>
    </location>
</feature>
<dbReference type="GO" id="GO:0005509">
    <property type="term" value="F:calcium ion binding"/>
    <property type="evidence" value="ECO:0007669"/>
    <property type="project" value="InterPro"/>
</dbReference>
<feature type="compositionally biased region" description="Polar residues" evidence="6">
    <location>
        <begin position="1"/>
        <end position="33"/>
    </location>
</feature>
<dbReference type="GO" id="GO:0006526">
    <property type="term" value="P:L-arginine biosynthetic process"/>
    <property type="evidence" value="ECO:0007669"/>
    <property type="project" value="UniProtKB-KW"/>
</dbReference>
<name>A0A6A6MWM9_HEVBR</name>
<dbReference type="PROSITE" id="PS50011">
    <property type="entry name" value="PROTEIN_KINASE_DOM"/>
    <property type="match status" value="1"/>
</dbReference>
<feature type="region of interest" description="Disordered" evidence="6">
    <location>
        <begin position="65"/>
        <end position="84"/>
    </location>
</feature>
<dbReference type="PANTHER" id="PTHR32338:SF10">
    <property type="entry name" value="N-ACETYL-GAMMA-GLUTAMYL-PHOSPHATE REDUCTASE, CHLOROPLASTIC-RELATED"/>
    <property type="match status" value="1"/>
</dbReference>
<protein>
    <recommendedName>
        <fullName evidence="11">N-acetyl-glutamate semialdehyde dehydrogenase</fullName>
    </recommendedName>
</protein>
<dbReference type="Pfam" id="PF00069">
    <property type="entry name" value="Pkinase"/>
    <property type="match status" value="1"/>
</dbReference>
<dbReference type="CDD" id="cd05117">
    <property type="entry name" value="STKc_CAMK"/>
    <property type="match status" value="1"/>
</dbReference>
<feature type="domain" description="EF-hand" evidence="8">
    <location>
        <begin position="356"/>
        <end position="391"/>
    </location>
</feature>
<dbReference type="SUPFAM" id="SSF56112">
    <property type="entry name" value="Protein kinase-like (PK-like)"/>
    <property type="match status" value="1"/>
</dbReference>
<comment type="caution">
    <text evidence="9">The sequence shown here is derived from an EMBL/GenBank/DDBJ whole genome shotgun (WGS) entry which is preliminary data.</text>
</comment>
<dbReference type="Proteomes" id="UP000467840">
    <property type="component" value="Chromosome 15"/>
</dbReference>
<dbReference type="PROSITE" id="PS01224">
    <property type="entry name" value="ARGC"/>
    <property type="match status" value="1"/>
</dbReference>
<dbReference type="FunFam" id="1.10.238.10:FF:000085">
    <property type="entry name" value="CDPK-related kinase 1"/>
    <property type="match status" value="1"/>
</dbReference>
<evidence type="ECO:0000256" key="5">
    <source>
        <dbReference type="PROSITE-ProRule" id="PRU10010"/>
    </source>
</evidence>
<dbReference type="EMBL" id="JAAGAX010000005">
    <property type="protein sequence ID" value="KAF2316613.1"/>
    <property type="molecule type" value="Genomic_DNA"/>
</dbReference>
<evidence type="ECO:0000256" key="3">
    <source>
        <dbReference type="ARBA" id="ARBA00022857"/>
    </source>
</evidence>